<evidence type="ECO:0000256" key="5">
    <source>
        <dbReference type="PROSITE-ProRule" id="PRU00169"/>
    </source>
</evidence>
<evidence type="ECO:0000256" key="2">
    <source>
        <dbReference type="ARBA" id="ARBA00022840"/>
    </source>
</evidence>
<gene>
    <name evidence="8" type="ORF">IPJ38_02665</name>
</gene>
<evidence type="ECO:0000256" key="3">
    <source>
        <dbReference type="ARBA" id="ARBA00023015"/>
    </source>
</evidence>
<dbReference type="InterPro" id="IPR002197">
    <property type="entry name" value="HTH_Fis"/>
</dbReference>
<keyword evidence="1" id="KW-0547">Nucleotide-binding</keyword>
<evidence type="ECO:0000259" key="7">
    <source>
        <dbReference type="PROSITE" id="PS50110"/>
    </source>
</evidence>
<dbReference type="PROSITE" id="PS00675">
    <property type="entry name" value="SIGMA54_INTERACT_1"/>
    <property type="match status" value="1"/>
</dbReference>
<dbReference type="Gene3D" id="1.10.10.60">
    <property type="entry name" value="Homeodomain-like"/>
    <property type="match status" value="1"/>
</dbReference>
<dbReference type="Pfam" id="PF00158">
    <property type="entry name" value="Sigma54_activat"/>
    <property type="match status" value="1"/>
</dbReference>
<dbReference type="PRINTS" id="PR01590">
    <property type="entry name" value="HTHFIS"/>
</dbReference>
<keyword evidence="2" id="KW-0067">ATP-binding</keyword>
<dbReference type="InterPro" id="IPR002078">
    <property type="entry name" value="Sigma_54_int"/>
</dbReference>
<dbReference type="Pfam" id="PF00072">
    <property type="entry name" value="Response_reg"/>
    <property type="match status" value="1"/>
</dbReference>
<keyword evidence="5" id="KW-0597">Phosphoprotein</keyword>
<evidence type="ECO:0000256" key="1">
    <source>
        <dbReference type="ARBA" id="ARBA00022741"/>
    </source>
</evidence>
<dbReference type="PANTHER" id="PTHR32071:SF121">
    <property type="entry name" value="SIGMA L-DEPENDENT TRANSCRIPTIONAL REGULATOR YQIR-RELATED"/>
    <property type="match status" value="1"/>
</dbReference>
<feature type="domain" description="Response regulatory" evidence="7">
    <location>
        <begin position="15"/>
        <end position="135"/>
    </location>
</feature>
<dbReference type="SUPFAM" id="SSF52540">
    <property type="entry name" value="P-loop containing nucleoside triphosphate hydrolases"/>
    <property type="match status" value="1"/>
</dbReference>
<proteinExistence type="predicted"/>
<dbReference type="SUPFAM" id="SSF52172">
    <property type="entry name" value="CheY-like"/>
    <property type="match status" value="1"/>
</dbReference>
<evidence type="ECO:0000313" key="9">
    <source>
        <dbReference type="Proteomes" id="UP000739411"/>
    </source>
</evidence>
<dbReference type="PROSITE" id="PS50110">
    <property type="entry name" value="RESPONSE_REGULATORY"/>
    <property type="match status" value="1"/>
</dbReference>
<comment type="caution">
    <text evidence="8">The sequence shown here is derived from an EMBL/GenBank/DDBJ whole genome shotgun (WGS) entry which is preliminary data.</text>
</comment>
<dbReference type="PANTHER" id="PTHR32071">
    <property type="entry name" value="TRANSCRIPTIONAL REGULATORY PROTEIN"/>
    <property type="match status" value="1"/>
</dbReference>
<dbReference type="InterPro" id="IPR025662">
    <property type="entry name" value="Sigma_54_int_dom_ATP-bd_1"/>
</dbReference>
<feature type="domain" description="Sigma-54 factor interaction" evidence="6">
    <location>
        <begin position="150"/>
        <end position="380"/>
    </location>
</feature>
<dbReference type="CDD" id="cd17535">
    <property type="entry name" value="REC_NarL-like"/>
    <property type="match status" value="1"/>
</dbReference>
<dbReference type="InterPro" id="IPR025944">
    <property type="entry name" value="Sigma_54_int_dom_CS"/>
</dbReference>
<dbReference type="EMBL" id="JADJMS010000006">
    <property type="protein sequence ID" value="MBK7414173.1"/>
    <property type="molecule type" value="Genomic_DNA"/>
</dbReference>
<dbReference type="PROSITE" id="PS00688">
    <property type="entry name" value="SIGMA54_INTERACT_3"/>
    <property type="match status" value="1"/>
</dbReference>
<keyword evidence="4" id="KW-0804">Transcription</keyword>
<dbReference type="SUPFAM" id="SSF46689">
    <property type="entry name" value="Homeodomain-like"/>
    <property type="match status" value="1"/>
</dbReference>
<evidence type="ECO:0000256" key="4">
    <source>
        <dbReference type="ARBA" id="ARBA00023163"/>
    </source>
</evidence>
<dbReference type="Gene3D" id="3.40.50.300">
    <property type="entry name" value="P-loop containing nucleotide triphosphate hydrolases"/>
    <property type="match status" value="1"/>
</dbReference>
<sequence>MFHENCAQALAEKPLLLVVDDDPLISDALGYAFANDFDIVTSHARTHCLRLLQQLRQPPTLALVDLGLPPTPHRPEEGFALIGDLLALAPEMKIIVLSGQNDDENARHARTLGAVDFIGKPCDPGKLLQMLRQAIAFNASDASETIGGGLIGNSLPIQGLKLQLSQYANLNFPVLIEGESGSGKDILASQLLHQLTERRKQPFLAINCAAISPSLIEPTLFGHAKGAFTGAASARAGYFEEAGNGTLFLDEIGELPHDLQPKLLRVLENGEYQRVGETQTRISQARIIAATNRDLRQEIKAGRFRADLYHRLSVFSVTVPPLRDMGSDRLLLLDHFRQRYAVQANCQPFTLDAAAEQLWLGYSFPGNVRELRNIVIRLTARRAAQVVTSEQLLEEFDTSAPADRAPQETLLGYNKSPSAPIESQRQPALTHLQQSGPIDLDATLAELERSYIEAALKLADGNVSQAARLLGINRSTLYNRMEIRQRS</sequence>
<dbReference type="Pfam" id="PF02954">
    <property type="entry name" value="HTH_8"/>
    <property type="match status" value="1"/>
</dbReference>
<dbReference type="InterPro" id="IPR011006">
    <property type="entry name" value="CheY-like_superfamily"/>
</dbReference>
<dbReference type="InterPro" id="IPR058031">
    <property type="entry name" value="AAA_lid_NorR"/>
</dbReference>
<name>A0A935JUV2_9RHOO</name>
<dbReference type="InterPro" id="IPR027417">
    <property type="entry name" value="P-loop_NTPase"/>
</dbReference>
<accession>A0A935JUV2</accession>
<dbReference type="FunFam" id="3.40.50.300:FF:000006">
    <property type="entry name" value="DNA-binding transcriptional regulator NtrC"/>
    <property type="match status" value="1"/>
</dbReference>
<evidence type="ECO:0000313" key="8">
    <source>
        <dbReference type="EMBL" id="MBK7414173.1"/>
    </source>
</evidence>
<dbReference type="InterPro" id="IPR058245">
    <property type="entry name" value="NreC/VraR/RcsB-like_REC"/>
</dbReference>
<reference evidence="8 9" key="1">
    <citation type="submission" date="2020-10" db="EMBL/GenBank/DDBJ databases">
        <title>Connecting structure to function with the recovery of over 1000 high-quality activated sludge metagenome-assembled genomes encoding full-length rRNA genes using long-read sequencing.</title>
        <authorList>
            <person name="Singleton C.M."/>
            <person name="Petriglieri F."/>
            <person name="Kristensen J.M."/>
            <person name="Kirkegaard R.H."/>
            <person name="Michaelsen T.Y."/>
            <person name="Andersen M.H."/>
            <person name="Karst S.M."/>
            <person name="Dueholm M.S."/>
            <person name="Nielsen P.H."/>
            <person name="Albertsen M."/>
        </authorList>
    </citation>
    <scope>NUCLEOTIDE SEQUENCE [LARGE SCALE GENOMIC DNA]</scope>
    <source>
        <strain evidence="8">EsbW_18-Q3-R4-48_BATAC.463</strain>
    </source>
</reference>
<dbReference type="GO" id="GO:0000160">
    <property type="term" value="P:phosphorelay signal transduction system"/>
    <property type="evidence" value="ECO:0007669"/>
    <property type="project" value="InterPro"/>
</dbReference>
<dbReference type="InterPro" id="IPR009057">
    <property type="entry name" value="Homeodomain-like_sf"/>
</dbReference>
<evidence type="ECO:0000259" key="6">
    <source>
        <dbReference type="PROSITE" id="PS50045"/>
    </source>
</evidence>
<dbReference type="CDD" id="cd00009">
    <property type="entry name" value="AAA"/>
    <property type="match status" value="1"/>
</dbReference>
<dbReference type="PROSITE" id="PS50045">
    <property type="entry name" value="SIGMA54_INTERACT_4"/>
    <property type="match status" value="1"/>
</dbReference>
<dbReference type="Gene3D" id="1.10.8.60">
    <property type="match status" value="1"/>
</dbReference>
<dbReference type="InterPro" id="IPR001789">
    <property type="entry name" value="Sig_transdc_resp-reg_receiver"/>
</dbReference>
<dbReference type="GO" id="GO:0005524">
    <property type="term" value="F:ATP binding"/>
    <property type="evidence" value="ECO:0007669"/>
    <property type="project" value="UniProtKB-KW"/>
</dbReference>
<dbReference type="Pfam" id="PF25601">
    <property type="entry name" value="AAA_lid_14"/>
    <property type="match status" value="1"/>
</dbReference>
<feature type="modified residue" description="4-aspartylphosphate" evidence="5">
    <location>
        <position position="65"/>
    </location>
</feature>
<dbReference type="SMART" id="SM00448">
    <property type="entry name" value="REC"/>
    <property type="match status" value="1"/>
</dbReference>
<organism evidence="8 9">
    <name type="scientific">Candidatus Dechloromonas phosphorivorans</name>
    <dbReference type="NCBI Taxonomy" id="2899244"/>
    <lineage>
        <taxon>Bacteria</taxon>
        <taxon>Pseudomonadati</taxon>
        <taxon>Pseudomonadota</taxon>
        <taxon>Betaproteobacteria</taxon>
        <taxon>Rhodocyclales</taxon>
        <taxon>Azonexaceae</taxon>
        <taxon>Dechloromonas</taxon>
    </lineage>
</organism>
<dbReference type="Gene3D" id="3.40.50.2300">
    <property type="match status" value="1"/>
</dbReference>
<dbReference type="SMART" id="SM00382">
    <property type="entry name" value="AAA"/>
    <property type="match status" value="1"/>
</dbReference>
<protein>
    <submittedName>
        <fullName evidence="8">Sigma-54-dependent Fis family transcriptional regulator</fullName>
    </submittedName>
</protein>
<dbReference type="Proteomes" id="UP000739411">
    <property type="component" value="Unassembled WGS sequence"/>
</dbReference>
<dbReference type="GO" id="GO:0043565">
    <property type="term" value="F:sequence-specific DNA binding"/>
    <property type="evidence" value="ECO:0007669"/>
    <property type="project" value="InterPro"/>
</dbReference>
<dbReference type="InterPro" id="IPR003593">
    <property type="entry name" value="AAA+_ATPase"/>
</dbReference>
<dbReference type="GO" id="GO:0006355">
    <property type="term" value="P:regulation of DNA-templated transcription"/>
    <property type="evidence" value="ECO:0007669"/>
    <property type="project" value="InterPro"/>
</dbReference>
<dbReference type="AlphaFoldDB" id="A0A935JUV2"/>
<keyword evidence="3" id="KW-0805">Transcription regulation</keyword>